<evidence type="ECO:0000313" key="2">
    <source>
        <dbReference type="EMBL" id="OZM56348.1"/>
    </source>
</evidence>
<dbReference type="Pfam" id="PF13556">
    <property type="entry name" value="HTH_30"/>
    <property type="match status" value="1"/>
</dbReference>
<sequence length="330" mass="38734">MSIPIENSLYDQLGKLFGRENITLSEEKDKSSRNINAFPIKKENEIIGWLELNDKLSLDDYHTKLIELLIEKHEVLNTDFSNDTEQLMWREAIEQDVAIWRDKWEALHSSVEKTFVNVYFQLPYAKTDENELISSVKELLLAATENKSYFLQLENGLYVWIIRLTSDEKKDMVKIVEEVLHTLTAELLLELKVFLGELYEMPMQLKEIIKDEGEYYILAQQYSLSREVVTFNDIIPYLFVNSVRNDEINHITEKLLGTIKEDEELLHTLKVYMKENLNVSEAAKKLYIHRNSLQYRLDKFSEKTGIDIRDFENAVNVYLLILALGKLNNN</sequence>
<dbReference type="PANTHER" id="PTHR33744">
    <property type="entry name" value="CARBOHYDRATE DIACID REGULATOR"/>
    <property type="match status" value="1"/>
</dbReference>
<proteinExistence type="predicted"/>
<reference evidence="2 3" key="2">
    <citation type="submission" date="2017-09" db="EMBL/GenBank/DDBJ databases">
        <title>Bacillus patelloidae sp. nov., isolated from the intestinal tract of a marine limpet.</title>
        <authorList>
            <person name="Liu R."/>
            <person name="Dong C."/>
            <person name="Shao Z."/>
        </authorList>
    </citation>
    <scope>NUCLEOTIDE SEQUENCE [LARGE SCALE GENOMIC DNA]</scope>
    <source>
        <strain evidence="2 3">SA5d-4</strain>
    </source>
</reference>
<dbReference type="EMBL" id="NPIA01000007">
    <property type="protein sequence ID" value="OZM56348.1"/>
    <property type="molecule type" value="Genomic_DNA"/>
</dbReference>
<name>A0A263BS03_9BACI</name>
<evidence type="ECO:0000259" key="1">
    <source>
        <dbReference type="Pfam" id="PF13556"/>
    </source>
</evidence>
<dbReference type="SUPFAM" id="SSF46689">
    <property type="entry name" value="Homeodomain-like"/>
    <property type="match status" value="1"/>
</dbReference>
<dbReference type="InterPro" id="IPR042070">
    <property type="entry name" value="PucR_C-HTH_sf"/>
</dbReference>
<dbReference type="InterPro" id="IPR025736">
    <property type="entry name" value="PucR_C-HTH_dom"/>
</dbReference>
<accession>A0A263BS03</accession>
<comment type="caution">
    <text evidence="2">The sequence shown here is derived from an EMBL/GenBank/DDBJ whole genome shotgun (WGS) entry which is preliminary data.</text>
</comment>
<dbReference type="AlphaFoldDB" id="A0A263BS03"/>
<organism evidence="2 3">
    <name type="scientific">Lottiidibacillus patelloidae</name>
    <dbReference type="NCBI Taxonomy" id="2670334"/>
    <lineage>
        <taxon>Bacteria</taxon>
        <taxon>Bacillati</taxon>
        <taxon>Bacillota</taxon>
        <taxon>Bacilli</taxon>
        <taxon>Bacillales</taxon>
        <taxon>Bacillaceae</taxon>
        <taxon>Lottiidibacillus</taxon>
    </lineage>
</organism>
<reference evidence="3" key="1">
    <citation type="submission" date="2017-08" db="EMBL/GenBank/DDBJ databases">
        <authorList>
            <person name="Huang Z."/>
        </authorList>
    </citation>
    <scope>NUCLEOTIDE SEQUENCE [LARGE SCALE GENOMIC DNA]</scope>
    <source>
        <strain evidence="3">SA5d-4</strain>
    </source>
</reference>
<keyword evidence="3" id="KW-1185">Reference proteome</keyword>
<feature type="domain" description="PucR C-terminal helix-turn-helix" evidence="1">
    <location>
        <begin position="265"/>
        <end position="322"/>
    </location>
</feature>
<dbReference type="InterPro" id="IPR009057">
    <property type="entry name" value="Homeodomain-like_sf"/>
</dbReference>
<gene>
    <name evidence="2" type="ORF">CIB95_13115</name>
</gene>
<evidence type="ECO:0000313" key="3">
    <source>
        <dbReference type="Proteomes" id="UP000217083"/>
    </source>
</evidence>
<protein>
    <recommendedName>
        <fullName evidence="1">PucR C-terminal helix-turn-helix domain-containing protein</fullName>
    </recommendedName>
</protein>
<dbReference type="RefSeq" id="WP_094925862.1">
    <property type="nucleotide sequence ID" value="NZ_NPIA01000007.1"/>
</dbReference>
<dbReference type="InterPro" id="IPR051448">
    <property type="entry name" value="CdaR-like_regulators"/>
</dbReference>
<dbReference type="PANTHER" id="PTHR33744:SF15">
    <property type="entry name" value="CARBOHYDRATE DIACID REGULATOR"/>
    <property type="match status" value="1"/>
</dbReference>
<dbReference type="Proteomes" id="UP000217083">
    <property type="component" value="Unassembled WGS sequence"/>
</dbReference>
<dbReference type="Gene3D" id="1.10.10.2840">
    <property type="entry name" value="PucR C-terminal helix-turn-helix domain"/>
    <property type="match status" value="1"/>
</dbReference>